<dbReference type="PANTHER" id="PTHR31234">
    <property type="entry name" value="LATE EMBRYOGENESIS ABUNDANT (LEA) HYDROXYPROLINE-RICH GLYCOPROTEIN FAMILY"/>
    <property type="match status" value="1"/>
</dbReference>
<evidence type="ECO:0000256" key="1">
    <source>
        <dbReference type="ARBA" id="ARBA00004370"/>
    </source>
</evidence>
<sequence length="310" mass="33820">MPRSSSSSSSSSDDQSKKEPARSLDTTNPQHNPATTTTTTEGTTTTNYSAGEAPNPPIGYPPAIGYPPPYQPYPPNGNHPYNLYTQPPPPHYYAYPPAATATATATSGVGTGSAFVRGFLAMLITLIIITCVASIITWLVLRPEIPVFHVDKFAVSGLNLTSPEFSAKWNATVVVENPNRKLKIYLDQVEGFVYYKENFLSSSPVDPMFLETRSRNAMAMTMAANNTEQHSVGRWVVEEMGKERSGGAVSFNVRMLVLATFKSGAWWTRHASMKVFCEDLTINFVGSEINGVLDVNNGGAKPKECVVYYD</sequence>
<dbReference type="Proteomes" id="UP001187192">
    <property type="component" value="Unassembled WGS sequence"/>
</dbReference>
<comment type="caution">
    <text evidence="5">The sequence shown here is derived from an EMBL/GenBank/DDBJ whole genome shotgun (WGS) entry which is preliminary data.</text>
</comment>
<keyword evidence="6" id="KW-1185">Reference proteome</keyword>
<keyword evidence="2 4" id="KW-0472">Membrane</keyword>
<evidence type="ECO:0000313" key="5">
    <source>
        <dbReference type="EMBL" id="GMN39545.1"/>
    </source>
</evidence>
<feature type="transmembrane region" description="Helical" evidence="4">
    <location>
        <begin position="119"/>
        <end position="141"/>
    </location>
</feature>
<name>A0AA87ZU25_FICCA</name>
<comment type="subcellular location">
    <subcellularLocation>
        <location evidence="1">Membrane</location>
    </subcellularLocation>
</comment>
<dbReference type="GO" id="GO:0098542">
    <property type="term" value="P:defense response to other organism"/>
    <property type="evidence" value="ECO:0007669"/>
    <property type="project" value="InterPro"/>
</dbReference>
<evidence type="ECO:0000256" key="2">
    <source>
        <dbReference type="ARBA" id="ARBA00023136"/>
    </source>
</evidence>
<feature type="compositionally biased region" description="Low complexity" evidence="3">
    <location>
        <begin position="1"/>
        <end position="12"/>
    </location>
</feature>
<feature type="compositionally biased region" description="Pro residues" evidence="3">
    <location>
        <begin position="54"/>
        <end position="72"/>
    </location>
</feature>
<dbReference type="AlphaFoldDB" id="A0AA87ZU25"/>
<dbReference type="EMBL" id="BTGU01000009">
    <property type="protein sequence ID" value="GMN39545.1"/>
    <property type="molecule type" value="Genomic_DNA"/>
</dbReference>
<feature type="region of interest" description="Disordered" evidence="3">
    <location>
        <begin position="1"/>
        <end position="72"/>
    </location>
</feature>
<reference evidence="5" key="1">
    <citation type="submission" date="2023-07" db="EMBL/GenBank/DDBJ databases">
        <title>draft genome sequence of fig (Ficus carica).</title>
        <authorList>
            <person name="Takahashi T."/>
            <person name="Nishimura K."/>
        </authorList>
    </citation>
    <scope>NUCLEOTIDE SEQUENCE</scope>
</reference>
<evidence type="ECO:0000256" key="4">
    <source>
        <dbReference type="SAM" id="Phobius"/>
    </source>
</evidence>
<proteinExistence type="predicted"/>
<keyword evidence="4" id="KW-1133">Transmembrane helix</keyword>
<feature type="compositionally biased region" description="Low complexity" evidence="3">
    <location>
        <begin position="35"/>
        <end position="46"/>
    </location>
</feature>
<evidence type="ECO:0008006" key="7">
    <source>
        <dbReference type="Google" id="ProtNLM"/>
    </source>
</evidence>
<keyword evidence="4" id="KW-0812">Transmembrane</keyword>
<accession>A0AA87ZU25</accession>
<feature type="compositionally biased region" description="Polar residues" evidence="3">
    <location>
        <begin position="24"/>
        <end position="34"/>
    </location>
</feature>
<protein>
    <recommendedName>
        <fullName evidence="7">Late embryogenesis abundant protein LEA-2 subgroup domain-containing protein</fullName>
    </recommendedName>
</protein>
<dbReference type="PANTHER" id="PTHR31234:SF55">
    <property type="entry name" value="LATE EMBRYOGENESIS ABUNDANT (LEA) HYDROXYPROLINE-RICH GLYCOPROTEIN FAMILY"/>
    <property type="match status" value="1"/>
</dbReference>
<organism evidence="5 6">
    <name type="scientific">Ficus carica</name>
    <name type="common">Common fig</name>
    <dbReference type="NCBI Taxonomy" id="3494"/>
    <lineage>
        <taxon>Eukaryota</taxon>
        <taxon>Viridiplantae</taxon>
        <taxon>Streptophyta</taxon>
        <taxon>Embryophyta</taxon>
        <taxon>Tracheophyta</taxon>
        <taxon>Spermatophyta</taxon>
        <taxon>Magnoliopsida</taxon>
        <taxon>eudicotyledons</taxon>
        <taxon>Gunneridae</taxon>
        <taxon>Pentapetalae</taxon>
        <taxon>rosids</taxon>
        <taxon>fabids</taxon>
        <taxon>Rosales</taxon>
        <taxon>Moraceae</taxon>
        <taxon>Ficeae</taxon>
        <taxon>Ficus</taxon>
    </lineage>
</organism>
<dbReference type="InterPro" id="IPR044839">
    <property type="entry name" value="NDR1-like"/>
</dbReference>
<dbReference type="GO" id="GO:0005886">
    <property type="term" value="C:plasma membrane"/>
    <property type="evidence" value="ECO:0007669"/>
    <property type="project" value="TreeGrafter"/>
</dbReference>
<gene>
    <name evidence="5" type="ORF">TIFTF001_008767</name>
</gene>
<evidence type="ECO:0000256" key="3">
    <source>
        <dbReference type="SAM" id="MobiDB-lite"/>
    </source>
</evidence>
<evidence type="ECO:0000313" key="6">
    <source>
        <dbReference type="Proteomes" id="UP001187192"/>
    </source>
</evidence>